<dbReference type="PROSITE" id="PS50110">
    <property type="entry name" value="RESPONSE_REGULATORY"/>
    <property type="match status" value="1"/>
</dbReference>
<dbReference type="PANTHER" id="PTHR37299:SF1">
    <property type="entry name" value="STAGE 0 SPORULATION PROTEIN A HOMOLOG"/>
    <property type="match status" value="1"/>
</dbReference>
<reference evidence="4 5" key="1">
    <citation type="journal article" date="2022" name="Int. J. Syst. Evol. Microbiol.">
        <title>Prevotella herbatica sp. nov., a plant polysaccharide-decomposing anaerobic bacterium isolated from a methanogenic reactor.</title>
        <authorList>
            <person name="Uek A."/>
            <person name="Tonouchi A."/>
            <person name="Kaku N."/>
            <person name="Ueki K."/>
        </authorList>
    </citation>
    <scope>NUCLEOTIDE SEQUENCE [LARGE SCALE GENOMIC DNA]</scope>
    <source>
        <strain evidence="4 5">WR041</strain>
    </source>
</reference>
<name>A0ABN6ENM9_9BACT</name>
<dbReference type="Proteomes" id="UP001319045">
    <property type="component" value="Chromosome"/>
</dbReference>
<evidence type="ECO:0000313" key="5">
    <source>
        <dbReference type="Proteomes" id="UP001319045"/>
    </source>
</evidence>
<comment type="caution">
    <text evidence="1">Lacks conserved residue(s) required for the propagation of feature annotation.</text>
</comment>
<dbReference type="Gene3D" id="3.40.50.2300">
    <property type="match status" value="1"/>
</dbReference>
<dbReference type="RefSeq" id="WP_237072225.1">
    <property type="nucleotide sequence ID" value="NZ_AP024484.1"/>
</dbReference>
<dbReference type="InterPro" id="IPR007492">
    <property type="entry name" value="LytTR_DNA-bd_dom"/>
</dbReference>
<evidence type="ECO:0000313" key="4">
    <source>
        <dbReference type="EMBL" id="BCS86218.1"/>
    </source>
</evidence>
<feature type="domain" description="Response regulatory" evidence="2">
    <location>
        <begin position="4"/>
        <end position="115"/>
    </location>
</feature>
<protein>
    <submittedName>
        <fullName evidence="4">DNA-binding response regulator</fullName>
    </submittedName>
</protein>
<dbReference type="InterPro" id="IPR011006">
    <property type="entry name" value="CheY-like_superfamily"/>
</dbReference>
<evidence type="ECO:0000256" key="1">
    <source>
        <dbReference type="PROSITE-ProRule" id="PRU00169"/>
    </source>
</evidence>
<dbReference type="SUPFAM" id="SSF52172">
    <property type="entry name" value="CheY-like"/>
    <property type="match status" value="1"/>
</dbReference>
<dbReference type="Pfam" id="PF04397">
    <property type="entry name" value="LytTR"/>
    <property type="match status" value="1"/>
</dbReference>
<dbReference type="Pfam" id="PF00072">
    <property type="entry name" value="Response_reg"/>
    <property type="match status" value="1"/>
</dbReference>
<dbReference type="Gene3D" id="2.40.50.1020">
    <property type="entry name" value="LytTr DNA-binding domain"/>
    <property type="match status" value="1"/>
</dbReference>
<dbReference type="GO" id="GO:0003677">
    <property type="term" value="F:DNA binding"/>
    <property type="evidence" value="ECO:0007669"/>
    <property type="project" value="UniProtKB-KW"/>
</dbReference>
<proteinExistence type="predicted"/>
<sequence length="236" mass="26966">MMLNCILIENDASTAEKMSEYLRNIPFLNLTDSCTNAIEAMKVIRNSHIDIAFINIRLPEMSGVEFAKMLPETLKVIFLVDNKSHAIEGYQVNAVDCLMNPANFEDILKAAAKAKAFFSETEKTPDLKSNSFIFIKSDYKVIKVNLSNILFIEGVKDYVKFYVDNGKQPIMSLMNMKELEKAITGEDFMRIHRSYIANLSKIDMIERMHLVYGDLNIPISESYKENVLKYVAKHSI</sequence>
<dbReference type="EMBL" id="AP024484">
    <property type="protein sequence ID" value="BCS86218.1"/>
    <property type="molecule type" value="Genomic_DNA"/>
</dbReference>
<dbReference type="PANTHER" id="PTHR37299">
    <property type="entry name" value="TRANSCRIPTIONAL REGULATOR-RELATED"/>
    <property type="match status" value="1"/>
</dbReference>
<feature type="domain" description="HTH LytTR-type" evidence="3">
    <location>
        <begin position="133"/>
        <end position="207"/>
    </location>
</feature>
<evidence type="ECO:0000259" key="3">
    <source>
        <dbReference type="PROSITE" id="PS50930"/>
    </source>
</evidence>
<dbReference type="InterPro" id="IPR001789">
    <property type="entry name" value="Sig_transdc_resp-reg_receiver"/>
</dbReference>
<dbReference type="InterPro" id="IPR046947">
    <property type="entry name" value="LytR-like"/>
</dbReference>
<organism evidence="4 5">
    <name type="scientific">Prevotella herbatica</name>
    <dbReference type="NCBI Taxonomy" id="2801997"/>
    <lineage>
        <taxon>Bacteria</taxon>
        <taxon>Pseudomonadati</taxon>
        <taxon>Bacteroidota</taxon>
        <taxon>Bacteroidia</taxon>
        <taxon>Bacteroidales</taxon>
        <taxon>Prevotellaceae</taxon>
        <taxon>Prevotella</taxon>
    </lineage>
</organism>
<evidence type="ECO:0000259" key="2">
    <source>
        <dbReference type="PROSITE" id="PS50110"/>
    </source>
</evidence>
<keyword evidence="4" id="KW-0238">DNA-binding</keyword>
<dbReference type="SMART" id="SM00448">
    <property type="entry name" value="REC"/>
    <property type="match status" value="1"/>
</dbReference>
<keyword evidence="5" id="KW-1185">Reference proteome</keyword>
<dbReference type="PROSITE" id="PS50930">
    <property type="entry name" value="HTH_LYTTR"/>
    <property type="match status" value="1"/>
</dbReference>
<dbReference type="SMART" id="SM00850">
    <property type="entry name" value="LytTR"/>
    <property type="match status" value="1"/>
</dbReference>
<accession>A0ABN6ENM9</accession>
<gene>
    <name evidence="4" type="ORF">prwr041_21110</name>
</gene>